<dbReference type="HOGENOM" id="CLU_3089795_0_0_1"/>
<name>T1II24_STRMM</name>
<accession>T1II24</accession>
<evidence type="ECO:0000313" key="2">
    <source>
        <dbReference type="Proteomes" id="UP000014500"/>
    </source>
</evidence>
<organism evidence="1 2">
    <name type="scientific">Strigamia maritima</name>
    <name type="common">European centipede</name>
    <name type="synonym">Geophilus maritimus</name>
    <dbReference type="NCBI Taxonomy" id="126957"/>
    <lineage>
        <taxon>Eukaryota</taxon>
        <taxon>Metazoa</taxon>
        <taxon>Ecdysozoa</taxon>
        <taxon>Arthropoda</taxon>
        <taxon>Myriapoda</taxon>
        <taxon>Chilopoda</taxon>
        <taxon>Pleurostigmophora</taxon>
        <taxon>Geophilomorpha</taxon>
        <taxon>Linotaeniidae</taxon>
        <taxon>Strigamia</taxon>
    </lineage>
</organism>
<dbReference type="PhylomeDB" id="T1II24"/>
<keyword evidence="2" id="KW-1185">Reference proteome</keyword>
<reference evidence="1" key="2">
    <citation type="submission" date="2015-02" db="UniProtKB">
        <authorList>
            <consortium name="EnsemblMetazoa"/>
        </authorList>
    </citation>
    <scope>IDENTIFICATION</scope>
</reference>
<proteinExistence type="predicted"/>
<dbReference type="EMBL" id="JH430078">
    <property type="status" value="NOT_ANNOTATED_CDS"/>
    <property type="molecule type" value="Genomic_DNA"/>
</dbReference>
<evidence type="ECO:0000313" key="1">
    <source>
        <dbReference type="EnsemblMetazoa" id="SMAR000509-PA"/>
    </source>
</evidence>
<dbReference type="AlphaFoldDB" id="T1II24"/>
<sequence>MSLGQVSGVRQLFVLIRCNGVSDVAMKSFGLIPFDHDARRCLLRAGNRTDFT</sequence>
<protein>
    <submittedName>
        <fullName evidence="1">Uncharacterized protein</fullName>
    </submittedName>
</protein>
<reference evidence="2" key="1">
    <citation type="submission" date="2011-05" db="EMBL/GenBank/DDBJ databases">
        <authorList>
            <person name="Richards S.R."/>
            <person name="Qu J."/>
            <person name="Jiang H."/>
            <person name="Jhangiani S.N."/>
            <person name="Agravi P."/>
            <person name="Goodspeed R."/>
            <person name="Gross S."/>
            <person name="Mandapat C."/>
            <person name="Jackson L."/>
            <person name="Mathew T."/>
            <person name="Pu L."/>
            <person name="Thornton R."/>
            <person name="Saada N."/>
            <person name="Wilczek-Boney K.B."/>
            <person name="Lee S."/>
            <person name="Kovar C."/>
            <person name="Wu Y."/>
            <person name="Scherer S.E."/>
            <person name="Worley K.C."/>
            <person name="Muzny D.M."/>
            <person name="Gibbs R."/>
        </authorList>
    </citation>
    <scope>NUCLEOTIDE SEQUENCE</scope>
    <source>
        <strain evidence="2">Brora</strain>
    </source>
</reference>
<dbReference type="Proteomes" id="UP000014500">
    <property type="component" value="Unassembled WGS sequence"/>
</dbReference>
<dbReference type="EnsemblMetazoa" id="SMAR000509-RA">
    <property type="protein sequence ID" value="SMAR000509-PA"/>
    <property type="gene ID" value="SMAR000509"/>
</dbReference>